<feature type="binding site" evidence="10">
    <location>
        <begin position="88"/>
        <end position="95"/>
    </location>
    <ligand>
        <name>ATP</name>
        <dbReference type="ChEBI" id="CHEBI:30616"/>
    </ligand>
</feature>
<keyword evidence="7 12" id="KW-0175">Coiled coil</keyword>
<dbReference type="PROSITE" id="PS50067">
    <property type="entry name" value="KINESIN_MOTOR_2"/>
    <property type="match status" value="1"/>
</dbReference>
<name>A0A2P6NDF0_9EUKA</name>
<dbReference type="InterPro" id="IPR001752">
    <property type="entry name" value="Kinesin_motor_dom"/>
</dbReference>
<gene>
    <name evidence="15" type="ORF">PROFUN_10487</name>
</gene>
<dbReference type="GO" id="GO:0003777">
    <property type="term" value="F:microtubule motor activity"/>
    <property type="evidence" value="ECO:0007669"/>
    <property type="project" value="InterPro"/>
</dbReference>
<dbReference type="AlphaFoldDB" id="A0A2P6NDF0"/>
<dbReference type="EMBL" id="MDYQ01000112">
    <property type="protein sequence ID" value="PRP81993.1"/>
    <property type="molecule type" value="Genomic_DNA"/>
</dbReference>
<keyword evidence="6 10" id="KW-0067">ATP-binding</keyword>
<evidence type="ECO:0000256" key="9">
    <source>
        <dbReference type="ARBA" id="ARBA00023212"/>
    </source>
</evidence>
<accession>A0A2P6NDF0</accession>
<dbReference type="SUPFAM" id="SSF52540">
    <property type="entry name" value="P-loop containing nucleoside triphosphate hydrolases"/>
    <property type="match status" value="1"/>
</dbReference>
<comment type="subcellular location">
    <subcellularLocation>
        <location evidence="1">Cytoplasm</location>
        <location evidence="1">Cytoskeleton</location>
    </subcellularLocation>
</comment>
<evidence type="ECO:0000256" key="1">
    <source>
        <dbReference type="ARBA" id="ARBA00004245"/>
    </source>
</evidence>
<evidence type="ECO:0000259" key="14">
    <source>
        <dbReference type="PROSITE" id="PS50067"/>
    </source>
</evidence>
<keyword evidence="3" id="KW-0963">Cytoplasm</keyword>
<reference evidence="15 16" key="1">
    <citation type="journal article" date="2018" name="Genome Biol. Evol.">
        <title>Multiple Roots of Fruiting Body Formation in Amoebozoa.</title>
        <authorList>
            <person name="Hillmann F."/>
            <person name="Forbes G."/>
            <person name="Novohradska S."/>
            <person name="Ferling I."/>
            <person name="Riege K."/>
            <person name="Groth M."/>
            <person name="Westermann M."/>
            <person name="Marz M."/>
            <person name="Spaller T."/>
            <person name="Winckler T."/>
            <person name="Schaap P."/>
            <person name="Glockner G."/>
        </authorList>
    </citation>
    <scope>NUCLEOTIDE SEQUENCE [LARGE SCALE GENOMIC DNA]</scope>
    <source>
        <strain evidence="15 16">Jena</strain>
    </source>
</reference>
<keyword evidence="5 10" id="KW-0547">Nucleotide-binding</keyword>
<evidence type="ECO:0000256" key="12">
    <source>
        <dbReference type="SAM" id="Coils"/>
    </source>
</evidence>
<evidence type="ECO:0000313" key="15">
    <source>
        <dbReference type="EMBL" id="PRP81993.1"/>
    </source>
</evidence>
<dbReference type="GO" id="GO:0008017">
    <property type="term" value="F:microtubule binding"/>
    <property type="evidence" value="ECO:0007669"/>
    <property type="project" value="InterPro"/>
</dbReference>
<dbReference type="STRING" id="1890364.A0A2P6NDF0"/>
<dbReference type="InParanoid" id="A0A2P6NDF0"/>
<keyword evidence="4 11" id="KW-0493">Microtubule</keyword>
<dbReference type="PRINTS" id="PR00380">
    <property type="entry name" value="KINESINHEAVY"/>
</dbReference>
<dbReference type="InterPro" id="IPR036961">
    <property type="entry name" value="Kinesin_motor_dom_sf"/>
</dbReference>
<dbReference type="InterPro" id="IPR027640">
    <property type="entry name" value="Kinesin-like_fam"/>
</dbReference>
<feature type="coiled-coil region" evidence="12">
    <location>
        <begin position="426"/>
        <end position="507"/>
    </location>
</feature>
<evidence type="ECO:0000256" key="2">
    <source>
        <dbReference type="ARBA" id="ARBA00022448"/>
    </source>
</evidence>
<organism evidence="15 16">
    <name type="scientific">Planoprotostelium fungivorum</name>
    <dbReference type="NCBI Taxonomy" id="1890364"/>
    <lineage>
        <taxon>Eukaryota</taxon>
        <taxon>Amoebozoa</taxon>
        <taxon>Evosea</taxon>
        <taxon>Variosea</taxon>
        <taxon>Cavosteliida</taxon>
        <taxon>Cavosteliaceae</taxon>
        <taxon>Planoprotostelium</taxon>
    </lineage>
</organism>
<evidence type="ECO:0000256" key="10">
    <source>
        <dbReference type="PROSITE-ProRule" id="PRU00283"/>
    </source>
</evidence>
<dbReference type="PROSITE" id="PS00411">
    <property type="entry name" value="KINESIN_MOTOR_1"/>
    <property type="match status" value="1"/>
</dbReference>
<evidence type="ECO:0000256" key="5">
    <source>
        <dbReference type="ARBA" id="ARBA00022741"/>
    </source>
</evidence>
<dbReference type="Proteomes" id="UP000241769">
    <property type="component" value="Unassembled WGS sequence"/>
</dbReference>
<evidence type="ECO:0000256" key="6">
    <source>
        <dbReference type="ARBA" id="ARBA00022840"/>
    </source>
</evidence>
<sequence length="655" mass="73890">MAEAVKVVIRCRPMNGTERAASRQSIVTMDTNKGLVTVKNPADKSDKAFSFDTVYDWNSTQKAVYNETVYPIVECVLNGYNGTIFAYGQTGTGKTHTMSGVPSDPELKGVIPNAFENIFDYINTKGKENPNTTYLVTASFLEIYNEEVRDLLSETPTKKLDLKEHPETGVYVKDLEAKIVKTVPEMDHWMEKGNGNRSVGFTKMNAGSSRSHSIFTIVVESSTIVEGSADPVVKRGKLHLVDLAGSERQSKTEAEGQRLKEAAKINLSLSALGNVISALVDGKGGHIPYRDSKLTRLLQDSLGGNSKTVMIAAMGPADHNYDETMSTLRYANRAKNIKNKPVVNEDPKDAQIRQYQEEIDKLKQMLQQGGGITVEEDGHTVEADQVIEEIVEEVVEHSGLDEATIKEIKSQKDEEINAVLAQKGVVEEERRRITEQLHKIKETEDKQLRARQELENKLAAMQANLFAGGENLVDQVERQEQELRMQAHALEQKAIEERRLKRALTQRAEEVSLHTKEFSSLAEEVDVKTKQLKKLFTKIQQEEWQTEKTEMLDTIRELSKQLKLKLLTIHSYIPQDELHRIERRAQWDNESQDWKIIHIEYCGNTMAKKRGSVIEQDPDDLKQPPPVDAWSESNNNIFYSYNGGPPKKGEARPAW</sequence>
<evidence type="ECO:0000256" key="11">
    <source>
        <dbReference type="RuleBase" id="RU000394"/>
    </source>
</evidence>
<dbReference type="PANTHER" id="PTHR47969">
    <property type="entry name" value="CHROMOSOME-ASSOCIATED KINESIN KIF4A-RELATED"/>
    <property type="match status" value="1"/>
</dbReference>
<feature type="region of interest" description="Disordered" evidence="13">
    <location>
        <begin position="616"/>
        <end position="655"/>
    </location>
</feature>
<evidence type="ECO:0000256" key="13">
    <source>
        <dbReference type="SAM" id="MobiDB-lite"/>
    </source>
</evidence>
<dbReference type="InterPro" id="IPR027417">
    <property type="entry name" value="P-loop_NTPase"/>
</dbReference>
<evidence type="ECO:0000256" key="8">
    <source>
        <dbReference type="ARBA" id="ARBA00023175"/>
    </source>
</evidence>
<dbReference type="Gene3D" id="3.40.850.10">
    <property type="entry name" value="Kinesin motor domain"/>
    <property type="match status" value="1"/>
</dbReference>
<comment type="similarity">
    <text evidence="10 11">Belongs to the TRAFAC class myosin-kinesin ATPase superfamily. Kinesin family.</text>
</comment>
<protein>
    <recommendedName>
        <fullName evidence="11">Kinesin-like protein</fullName>
    </recommendedName>
</protein>
<keyword evidence="16" id="KW-1185">Reference proteome</keyword>
<dbReference type="PANTHER" id="PTHR47969:SF21">
    <property type="entry name" value="KINESIN-LIKE PROTEIN"/>
    <property type="match status" value="1"/>
</dbReference>
<dbReference type="GO" id="GO:0007018">
    <property type="term" value="P:microtubule-based movement"/>
    <property type="evidence" value="ECO:0007669"/>
    <property type="project" value="InterPro"/>
</dbReference>
<evidence type="ECO:0000256" key="3">
    <source>
        <dbReference type="ARBA" id="ARBA00022490"/>
    </source>
</evidence>
<feature type="domain" description="Kinesin motor" evidence="14">
    <location>
        <begin position="4"/>
        <end position="337"/>
    </location>
</feature>
<keyword evidence="2" id="KW-0813">Transport</keyword>
<proteinExistence type="inferred from homology"/>
<evidence type="ECO:0000256" key="7">
    <source>
        <dbReference type="ARBA" id="ARBA00023054"/>
    </source>
</evidence>
<dbReference type="Pfam" id="PF00225">
    <property type="entry name" value="Kinesin"/>
    <property type="match status" value="1"/>
</dbReference>
<dbReference type="GO" id="GO:0005874">
    <property type="term" value="C:microtubule"/>
    <property type="evidence" value="ECO:0007669"/>
    <property type="project" value="UniProtKB-KW"/>
</dbReference>
<evidence type="ECO:0000256" key="4">
    <source>
        <dbReference type="ARBA" id="ARBA00022701"/>
    </source>
</evidence>
<dbReference type="GO" id="GO:0005524">
    <property type="term" value="F:ATP binding"/>
    <property type="evidence" value="ECO:0007669"/>
    <property type="project" value="UniProtKB-UniRule"/>
</dbReference>
<dbReference type="SMART" id="SM00129">
    <property type="entry name" value="KISc"/>
    <property type="match status" value="1"/>
</dbReference>
<comment type="caution">
    <text evidence="15">The sequence shown here is derived from an EMBL/GenBank/DDBJ whole genome shotgun (WGS) entry which is preliminary data.</text>
</comment>
<keyword evidence="8 10" id="KW-0505">Motor protein</keyword>
<evidence type="ECO:0000313" key="16">
    <source>
        <dbReference type="Proteomes" id="UP000241769"/>
    </source>
</evidence>
<dbReference type="InterPro" id="IPR019821">
    <property type="entry name" value="Kinesin_motor_CS"/>
</dbReference>
<keyword evidence="9" id="KW-0206">Cytoskeleton</keyword>
<dbReference type="FunFam" id="3.40.850.10:FF:000029">
    <property type="entry name" value="Kinesin-like protein KIF17"/>
    <property type="match status" value="1"/>
</dbReference>
<dbReference type="OrthoDB" id="3176171at2759"/>